<name>A0A0D0DRM4_9AGAM</name>
<accession>A0A0D0DRM4</accession>
<reference evidence="2" key="2">
    <citation type="submission" date="2015-01" db="EMBL/GenBank/DDBJ databases">
        <title>Evolutionary Origins and Diversification of the Mycorrhizal Mutualists.</title>
        <authorList>
            <consortium name="DOE Joint Genome Institute"/>
            <consortium name="Mycorrhizal Genomics Consortium"/>
            <person name="Kohler A."/>
            <person name="Kuo A."/>
            <person name="Nagy L.G."/>
            <person name="Floudas D."/>
            <person name="Copeland A."/>
            <person name="Barry K.W."/>
            <person name="Cichocki N."/>
            <person name="Veneault-Fourrey C."/>
            <person name="LaButti K."/>
            <person name="Lindquist E.A."/>
            <person name="Lipzen A."/>
            <person name="Lundell T."/>
            <person name="Morin E."/>
            <person name="Murat C."/>
            <person name="Riley R."/>
            <person name="Ohm R."/>
            <person name="Sun H."/>
            <person name="Tunlid A."/>
            <person name="Henrissat B."/>
            <person name="Grigoriev I.V."/>
            <person name="Hibbett D.S."/>
            <person name="Martin F."/>
        </authorList>
    </citation>
    <scope>NUCLEOTIDE SEQUENCE [LARGE SCALE GENOMIC DNA]</scope>
    <source>
        <strain evidence="2">Ve08.2h10</strain>
    </source>
</reference>
<evidence type="ECO:0000313" key="2">
    <source>
        <dbReference type="Proteomes" id="UP000054538"/>
    </source>
</evidence>
<gene>
    <name evidence="1" type="ORF">PAXRUDRAFT_832225</name>
</gene>
<keyword evidence="2" id="KW-1185">Reference proteome</keyword>
<sequence>MFMRKESRGLVRAKISYQKRGQETGREGKGKEITQRRFRRAQGTILHAIGAHRIASHRLSLKK</sequence>
<dbReference type="HOGENOM" id="CLU_2886506_0_0_1"/>
<organism evidence="1 2">
    <name type="scientific">Paxillus rubicundulus Ve08.2h10</name>
    <dbReference type="NCBI Taxonomy" id="930991"/>
    <lineage>
        <taxon>Eukaryota</taxon>
        <taxon>Fungi</taxon>
        <taxon>Dikarya</taxon>
        <taxon>Basidiomycota</taxon>
        <taxon>Agaricomycotina</taxon>
        <taxon>Agaricomycetes</taxon>
        <taxon>Agaricomycetidae</taxon>
        <taxon>Boletales</taxon>
        <taxon>Paxilineae</taxon>
        <taxon>Paxillaceae</taxon>
        <taxon>Paxillus</taxon>
    </lineage>
</organism>
<evidence type="ECO:0000313" key="1">
    <source>
        <dbReference type="EMBL" id="KIK82410.1"/>
    </source>
</evidence>
<dbReference type="AlphaFoldDB" id="A0A0D0DRM4"/>
<dbReference type="Proteomes" id="UP000054538">
    <property type="component" value="Unassembled WGS sequence"/>
</dbReference>
<proteinExistence type="predicted"/>
<dbReference type="EMBL" id="KN825630">
    <property type="protein sequence ID" value="KIK82410.1"/>
    <property type="molecule type" value="Genomic_DNA"/>
</dbReference>
<protein>
    <submittedName>
        <fullName evidence="1">Uncharacterized protein</fullName>
    </submittedName>
</protein>
<dbReference type="InParanoid" id="A0A0D0DRM4"/>
<reference evidence="1 2" key="1">
    <citation type="submission" date="2014-04" db="EMBL/GenBank/DDBJ databases">
        <authorList>
            <consortium name="DOE Joint Genome Institute"/>
            <person name="Kuo A."/>
            <person name="Kohler A."/>
            <person name="Jargeat P."/>
            <person name="Nagy L.G."/>
            <person name="Floudas D."/>
            <person name="Copeland A."/>
            <person name="Barry K.W."/>
            <person name="Cichocki N."/>
            <person name="Veneault-Fourrey C."/>
            <person name="LaButti K."/>
            <person name="Lindquist E.A."/>
            <person name="Lipzen A."/>
            <person name="Lundell T."/>
            <person name="Morin E."/>
            <person name="Murat C."/>
            <person name="Sun H."/>
            <person name="Tunlid A."/>
            <person name="Henrissat B."/>
            <person name="Grigoriev I.V."/>
            <person name="Hibbett D.S."/>
            <person name="Martin F."/>
            <person name="Nordberg H.P."/>
            <person name="Cantor M.N."/>
            <person name="Hua S.X."/>
        </authorList>
    </citation>
    <scope>NUCLEOTIDE SEQUENCE [LARGE SCALE GENOMIC DNA]</scope>
    <source>
        <strain evidence="1 2">Ve08.2h10</strain>
    </source>
</reference>